<reference evidence="3" key="1">
    <citation type="journal article" date="2023" name="Commun. Biol.">
        <title>Genome analysis of Parmales, the sister group of diatoms, reveals the evolutionary specialization of diatoms from phago-mixotrophs to photoautotrophs.</title>
        <authorList>
            <person name="Ban H."/>
            <person name="Sato S."/>
            <person name="Yoshikawa S."/>
            <person name="Yamada K."/>
            <person name="Nakamura Y."/>
            <person name="Ichinomiya M."/>
            <person name="Sato N."/>
            <person name="Blanc-Mathieu R."/>
            <person name="Endo H."/>
            <person name="Kuwata A."/>
            <person name="Ogata H."/>
        </authorList>
    </citation>
    <scope>NUCLEOTIDE SEQUENCE [LARGE SCALE GENOMIC DNA]</scope>
    <source>
        <strain evidence="3">NIES 3701</strain>
    </source>
</reference>
<feature type="region of interest" description="Disordered" evidence="1">
    <location>
        <begin position="20"/>
        <end position="49"/>
    </location>
</feature>
<accession>A0A9W7AN38</accession>
<keyword evidence="3" id="KW-1185">Reference proteome</keyword>
<sequence>MLANEDDVALLNEILTEYGESSPTDKLVDDRGTPSPVPGEGTSISTGKEGDSTAAVDLVLAPPSDRDHVIHVNRQSVCTFDITVPMATKLPEVFAFRISSQPVAFAERLLGYGYKISVNHISNNTDVVDGDVELKEGEMTLEEEIFPPTYHSPKFSKGEEGDLGELSPFQAMIDLPTSSDNWASPVAKDAPPTTIKIVIDNTKSLFRPRRLTFQYAFFSKKIRDTAVGAAGDMRQRELEEKTKQYQQLKESGALGMKILGGLVVGGVVTGGGIGALAGGMVVVGGWKAVEKIKEGIDKAGDEADFEQEEKAREDAVREGKMKELEERLSEQTKLQQLEKGDWEEQRNMLLSSLSNLKLQLLHSESSCSELRKNLDSERLKSDQRERELIVSVVELEGHVRKLKRDKKVLVVEVRKLQSENERVKVEMEAELEQAKMNYRAAKAEVRKRSGDGDEGGGGGGEGGGGEMRAKLRTLKSKREQLIGVKAKQQGNVQGNVGLDGLIRDIEKAILDLERRIGGGSGGGLNFIS</sequence>
<evidence type="ECO:0000313" key="2">
    <source>
        <dbReference type="EMBL" id="GMH72930.1"/>
    </source>
</evidence>
<dbReference type="Proteomes" id="UP001165085">
    <property type="component" value="Unassembled WGS sequence"/>
</dbReference>
<dbReference type="AlphaFoldDB" id="A0A9W7AN38"/>
<organism evidence="2 3">
    <name type="scientific">Triparma strigata</name>
    <dbReference type="NCBI Taxonomy" id="1606541"/>
    <lineage>
        <taxon>Eukaryota</taxon>
        <taxon>Sar</taxon>
        <taxon>Stramenopiles</taxon>
        <taxon>Ochrophyta</taxon>
        <taxon>Bolidophyceae</taxon>
        <taxon>Parmales</taxon>
        <taxon>Triparmaceae</taxon>
        <taxon>Triparma</taxon>
    </lineage>
</organism>
<evidence type="ECO:0000313" key="3">
    <source>
        <dbReference type="Proteomes" id="UP001165085"/>
    </source>
</evidence>
<name>A0A9W7AN38_9STRA</name>
<protein>
    <submittedName>
        <fullName evidence="2">Uncharacterized protein</fullName>
    </submittedName>
</protein>
<evidence type="ECO:0000256" key="1">
    <source>
        <dbReference type="SAM" id="MobiDB-lite"/>
    </source>
</evidence>
<feature type="compositionally biased region" description="Gly residues" evidence="1">
    <location>
        <begin position="455"/>
        <end position="466"/>
    </location>
</feature>
<feature type="region of interest" description="Disordered" evidence="1">
    <location>
        <begin position="442"/>
        <end position="467"/>
    </location>
</feature>
<dbReference type="OrthoDB" id="10518083at2759"/>
<proteinExistence type="predicted"/>
<gene>
    <name evidence="2" type="ORF">TrST_g2513</name>
</gene>
<dbReference type="EMBL" id="BRXY01000162">
    <property type="protein sequence ID" value="GMH72930.1"/>
    <property type="molecule type" value="Genomic_DNA"/>
</dbReference>
<feature type="compositionally biased region" description="Basic and acidic residues" evidence="1">
    <location>
        <begin position="442"/>
        <end position="451"/>
    </location>
</feature>
<comment type="caution">
    <text evidence="2">The sequence shown here is derived from an EMBL/GenBank/DDBJ whole genome shotgun (WGS) entry which is preliminary data.</text>
</comment>